<protein>
    <submittedName>
        <fullName evidence="1">Uncharacterized protein</fullName>
    </submittedName>
</protein>
<dbReference type="RefSeq" id="WP_180571323.1">
    <property type="nucleotide sequence ID" value="NZ_JACCKB010000075.1"/>
</dbReference>
<dbReference type="AlphaFoldDB" id="A0A853IFL2"/>
<dbReference type="InterPro" id="IPR036465">
    <property type="entry name" value="vWFA_dom_sf"/>
</dbReference>
<evidence type="ECO:0000313" key="1">
    <source>
        <dbReference type="EMBL" id="NYZ69328.1"/>
    </source>
</evidence>
<dbReference type="EMBL" id="JACCKB010000075">
    <property type="protein sequence ID" value="NYZ69328.1"/>
    <property type="molecule type" value="Genomic_DNA"/>
</dbReference>
<dbReference type="Gene3D" id="3.40.50.410">
    <property type="entry name" value="von Willebrand factor, type A domain"/>
    <property type="match status" value="1"/>
</dbReference>
<dbReference type="Proteomes" id="UP000569732">
    <property type="component" value="Unassembled WGS sequence"/>
</dbReference>
<reference evidence="1 2" key="1">
    <citation type="submission" date="2020-07" db="EMBL/GenBank/DDBJ databases">
        <title>Endozoicomonas sp. nov., isolated from sediment.</title>
        <authorList>
            <person name="Gu T."/>
        </authorList>
    </citation>
    <scope>NUCLEOTIDE SEQUENCE [LARGE SCALE GENOMIC DNA]</scope>
    <source>
        <strain evidence="1 2">SM1973</strain>
    </source>
</reference>
<proteinExistence type="predicted"/>
<evidence type="ECO:0000313" key="2">
    <source>
        <dbReference type="Proteomes" id="UP000569732"/>
    </source>
</evidence>
<comment type="caution">
    <text evidence="1">The sequence shown here is derived from an EMBL/GenBank/DDBJ whole genome shotgun (WGS) entry which is preliminary data.</text>
</comment>
<sequence>MEVTSFIICHDEGPQVKLVCIDIVPNQYTQAVERADALNIGGFSDNVFNVINYFKKGEPTTWLNEIN</sequence>
<keyword evidence="2" id="KW-1185">Reference proteome</keyword>
<accession>A0A853IFL2</accession>
<name>A0A853IFL2_9GAMM</name>
<organism evidence="1 2">
    <name type="scientific">Spartinivicinus marinus</name>
    <dbReference type="NCBI Taxonomy" id="2994442"/>
    <lineage>
        <taxon>Bacteria</taxon>
        <taxon>Pseudomonadati</taxon>
        <taxon>Pseudomonadota</taxon>
        <taxon>Gammaproteobacteria</taxon>
        <taxon>Oceanospirillales</taxon>
        <taxon>Zooshikellaceae</taxon>
        <taxon>Spartinivicinus</taxon>
    </lineage>
</organism>
<gene>
    <name evidence="1" type="ORF">H0A36_25235</name>
</gene>